<feature type="transmembrane region" description="Helical" evidence="11">
    <location>
        <begin position="157"/>
        <end position="176"/>
    </location>
</feature>
<evidence type="ECO:0000256" key="5">
    <source>
        <dbReference type="ARBA" id="ARBA00022679"/>
    </source>
</evidence>
<dbReference type="SUPFAM" id="SSF55874">
    <property type="entry name" value="ATPase domain of HSP90 chaperone/DNA topoisomerase II/histidine kinase"/>
    <property type="match status" value="1"/>
</dbReference>
<evidence type="ECO:0000256" key="8">
    <source>
        <dbReference type="ARBA" id="ARBA00022989"/>
    </source>
</evidence>
<keyword evidence="5" id="KW-0808">Transferase</keyword>
<dbReference type="SMART" id="SM00388">
    <property type="entry name" value="HisKA"/>
    <property type="match status" value="1"/>
</dbReference>
<dbReference type="EC" id="2.7.13.3" evidence="3"/>
<dbReference type="PANTHER" id="PTHR45436:SF5">
    <property type="entry name" value="SENSOR HISTIDINE KINASE TRCS"/>
    <property type="match status" value="1"/>
</dbReference>
<dbReference type="InterPro" id="IPR004358">
    <property type="entry name" value="Sig_transdc_His_kin-like_C"/>
</dbReference>
<dbReference type="OrthoDB" id="5242752at2"/>
<keyword evidence="6 11" id="KW-0812">Transmembrane</keyword>
<dbReference type="FunFam" id="1.10.287.130:FF:000001">
    <property type="entry name" value="Two-component sensor histidine kinase"/>
    <property type="match status" value="1"/>
</dbReference>
<dbReference type="CDD" id="cd06225">
    <property type="entry name" value="HAMP"/>
    <property type="match status" value="1"/>
</dbReference>
<keyword evidence="10 11" id="KW-0472">Membrane</keyword>
<evidence type="ECO:0000256" key="2">
    <source>
        <dbReference type="ARBA" id="ARBA00004236"/>
    </source>
</evidence>
<dbReference type="RefSeq" id="WP_023360571.1">
    <property type="nucleotide sequence ID" value="NC_022657.1"/>
</dbReference>
<protein>
    <recommendedName>
        <fullName evidence="3">histidine kinase</fullName>
        <ecNumber evidence="3">2.7.13.3</ecNumber>
    </recommendedName>
</protein>
<dbReference type="PRINTS" id="PR00344">
    <property type="entry name" value="BCTRLSENSOR"/>
</dbReference>
<name>U5VUE9_9ACTN</name>
<dbReference type="Gene3D" id="6.10.340.10">
    <property type="match status" value="1"/>
</dbReference>
<keyword evidence="15" id="KW-1185">Reference proteome</keyword>
<keyword evidence="8 11" id="KW-1133">Transmembrane helix</keyword>
<feature type="domain" description="Histidine kinase" evidence="12">
    <location>
        <begin position="242"/>
        <end position="437"/>
    </location>
</feature>
<dbReference type="InterPro" id="IPR003661">
    <property type="entry name" value="HisK_dim/P_dom"/>
</dbReference>
<dbReference type="PROSITE" id="PS50109">
    <property type="entry name" value="HIS_KIN"/>
    <property type="match status" value="1"/>
</dbReference>
<accession>U5VUE9</accession>
<organism evidence="14 15">
    <name type="scientific">Actinoplanes friuliensis DSM 7358</name>
    <dbReference type="NCBI Taxonomy" id="1246995"/>
    <lineage>
        <taxon>Bacteria</taxon>
        <taxon>Bacillati</taxon>
        <taxon>Actinomycetota</taxon>
        <taxon>Actinomycetes</taxon>
        <taxon>Micromonosporales</taxon>
        <taxon>Micromonosporaceae</taxon>
        <taxon>Actinoplanes</taxon>
    </lineage>
</organism>
<dbReference type="PANTHER" id="PTHR45436">
    <property type="entry name" value="SENSOR HISTIDINE KINASE YKOH"/>
    <property type="match status" value="1"/>
</dbReference>
<dbReference type="InterPro" id="IPR005467">
    <property type="entry name" value="His_kinase_dom"/>
</dbReference>
<dbReference type="SUPFAM" id="SSF47384">
    <property type="entry name" value="Homodimeric domain of signal transducing histidine kinase"/>
    <property type="match status" value="1"/>
</dbReference>
<reference evidence="14 15" key="1">
    <citation type="journal article" date="2014" name="J. Biotechnol.">
        <title>Complete genome sequence of the actinobacterium Actinoplanes friuliensis HAG 010964, producer of the lipopeptide antibiotic friulimycin.</title>
        <authorList>
            <person name="Ruckert C."/>
            <person name="Szczepanowski R."/>
            <person name="Albersmeier A."/>
            <person name="Goesmann A."/>
            <person name="Fischer N."/>
            <person name="Steinkamper A."/>
            <person name="Puhler A."/>
            <person name="Biener R."/>
            <person name="Schwartz D."/>
            <person name="Kalinowski J."/>
        </authorList>
    </citation>
    <scope>NUCLEOTIDE SEQUENCE [LARGE SCALE GENOMIC DNA]</scope>
    <source>
        <strain evidence="14 15">DSM 7358</strain>
    </source>
</reference>
<evidence type="ECO:0000256" key="3">
    <source>
        <dbReference type="ARBA" id="ARBA00012438"/>
    </source>
</evidence>
<dbReference type="Pfam" id="PF00672">
    <property type="entry name" value="HAMP"/>
    <property type="match status" value="1"/>
</dbReference>
<dbReference type="CDD" id="cd00075">
    <property type="entry name" value="HATPase"/>
    <property type="match status" value="1"/>
</dbReference>
<gene>
    <name evidence="14" type="ORF">AFR_11445</name>
</gene>
<keyword evidence="9" id="KW-0902">Two-component regulatory system</keyword>
<dbReference type="HOGENOM" id="CLU_000445_89_6_11"/>
<dbReference type="Pfam" id="PF00512">
    <property type="entry name" value="HisKA"/>
    <property type="match status" value="1"/>
</dbReference>
<evidence type="ECO:0000256" key="7">
    <source>
        <dbReference type="ARBA" id="ARBA00022777"/>
    </source>
</evidence>
<dbReference type="InterPro" id="IPR050428">
    <property type="entry name" value="TCS_sensor_his_kinase"/>
</dbReference>
<dbReference type="CDD" id="cd00082">
    <property type="entry name" value="HisKA"/>
    <property type="match status" value="1"/>
</dbReference>
<dbReference type="Proteomes" id="UP000017746">
    <property type="component" value="Chromosome"/>
</dbReference>
<evidence type="ECO:0000256" key="9">
    <source>
        <dbReference type="ARBA" id="ARBA00023012"/>
    </source>
</evidence>
<evidence type="ECO:0000256" key="4">
    <source>
        <dbReference type="ARBA" id="ARBA00022553"/>
    </source>
</evidence>
<dbReference type="Pfam" id="PF02518">
    <property type="entry name" value="HATPase_c"/>
    <property type="match status" value="1"/>
</dbReference>
<dbReference type="EMBL" id="CP006272">
    <property type="protein sequence ID" value="AGZ40578.1"/>
    <property type="molecule type" value="Genomic_DNA"/>
</dbReference>
<evidence type="ECO:0000313" key="14">
    <source>
        <dbReference type="EMBL" id="AGZ40578.1"/>
    </source>
</evidence>
<dbReference type="Gene3D" id="1.10.287.130">
    <property type="match status" value="1"/>
</dbReference>
<sequence>MRTPRLRPLSLRGRVTWAVLTLLTVILVLLFTAVDLALSARLHADARTRLTDRVAIARQLDGQLEGQQLVDRLRGDGVTARLCVPDGGGCVAAAPDPAPPGRRFPGGGPPAIRPRTTANVPVQSQGSVIFVRAQLRGNQVLLLSLDTTQITDAVNRLIVFEVAGGVLALLLAGLALSRISRVALRPLEDMTGLARQIAAGDRGRRLGHPRTDSELGRTAAAFDTMLDELEAKEAGMRAFLADASHELRTPMAGLQANAELLLREELDRDAREQVAVAMIRETRRATRLVDDLLTMARLGQGGVQLAVERVDLAQLAGTELARARTLAPALTFVLSAGPEPVVVLGDPVRLGQIVTNLLDNARHATPPGGTVTVTVGRSGDRVLLDVADTGPGVPPAERTLIFERFGRGDASRSRNTGGAGLGLPIARGLAAAHGGDLGYVDGSFRLDLPAAA</sequence>
<comment type="catalytic activity">
    <reaction evidence="1">
        <text>ATP + protein L-histidine = ADP + protein N-phospho-L-histidine.</text>
        <dbReference type="EC" id="2.7.13.3"/>
    </reaction>
</comment>
<evidence type="ECO:0000259" key="13">
    <source>
        <dbReference type="PROSITE" id="PS50885"/>
    </source>
</evidence>
<proteinExistence type="predicted"/>
<evidence type="ECO:0000256" key="10">
    <source>
        <dbReference type="ARBA" id="ARBA00023136"/>
    </source>
</evidence>
<dbReference type="AlphaFoldDB" id="U5VUE9"/>
<dbReference type="SMART" id="SM00387">
    <property type="entry name" value="HATPase_c"/>
    <property type="match status" value="1"/>
</dbReference>
<dbReference type="InterPro" id="IPR003660">
    <property type="entry name" value="HAMP_dom"/>
</dbReference>
<dbReference type="InterPro" id="IPR036890">
    <property type="entry name" value="HATPase_C_sf"/>
</dbReference>
<keyword evidence="4" id="KW-0597">Phosphoprotein</keyword>
<dbReference type="SUPFAM" id="SSF158472">
    <property type="entry name" value="HAMP domain-like"/>
    <property type="match status" value="1"/>
</dbReference>
<evidence type="ECO:0000259" key="12">
    <source>
        <dbReference type="PROSITE" id="PS50109"/>
    </source>
</evidence>
<evidence type="ECO:0000313" key="15">
    <source>
        <dbReference type="Proteomes" id="UP000017746"/>
    </source>
</evidence>
<dbReference type="Gene3D" id="3.30.565.10">
    <property type="entry name" value="Histidine kinase-like ATPase, C-terminal domain"/>
    <property type="match status" value="1"/>
</dbReference>
<dbReference type="GO" id="GO:0000155">
    <property type="term" value="F:phosphorelay sensor kinase activity"/>
    <property type="evidence" value="ECO:0007669"/>
    <property type="project" value="InterPro"/>
</dbReference>
<keyword evidence="7 14" id="KW-0418">Kinase</keyword>
<dbReference type="eggNOG" id="COG2205">
    <property type="taxonomic scope" value="Bacteria"/>
</dbReference>
<dbReference type="PATRIC" id="fig|1246995.3.peg.2333"/>
<dbReference type="PROSITE" id="PS50885">
    <property type="entry name" value="HAMP"/>
    <property type="match status" value="1"/>
</dbReference>
<dbReference type="GO" id="GO:0005886">
    <property type="term" value="C:plasma membrane"/>
    <property type="evidence" value="ECO:0007669"/>
    <property type="project" value="UniProtKB-SubCell"/>
</dbReference>
<dbReference type="InterPro" id="IPR036097">
    <property type="entry name" value="HisK_dim/P_sf"/>
</dbReference>
<evidence type="ECO:0000256" key="1">
    <source>
        <dbReference type="ARBA" id="ARBA00000085"/>
    </source>
</evidence>
<evidence type="ECO:0000256" key="11">
    <source>
        <dbReference type="SAM" id="Phobius"/>
    </source>
</evidence>
<comment type="subcellular location">
    <subcellularLocation>
        <location evidence="2">Cell membrane</location>
    </subcellularLocation>
</comment>
<dbReference type="KEGG" id="afs:AFR_11445"/>
<dbReference type="InterPro" id="IPR003594">
    <property type="entry name" value="HATPase_dom"/>
</dbReference>
<dbReference type="STRING" id="1246995.AFR_11445"/>
<evidence type="ECO:0000256" key="6">
    <source>
        <dbReference type="ARBA" id="ARBA00022692"/>
    </source>
</evidence>
<dbReference type="SMART" id="SM00304">
    <property type="entry name" value="HAMP"/>
    <property type="match status" value="1"/>
</dbReference>
<feature type="domain" description="HAMP" evidence="13">
    <location>
        <begin position="181"/>
        <end position="234"/>
    </location>
</feature>